<evidence type="ECO:0000313" key="11">
    <source>
        <dbReference type="Proteomes" id="UP000198211"/>
    </source>
</evidence>
<dbReference type="PANTHER" id="PTHR37984">
    <property type="entry name" value="PROTEIN CBG26694"/>
    <property type="match status" value="1"/>
</dbReference>
<feature type="domain" description="Reverse transcriptase RNase H-like" evidence="8">
    <location>
        <begin position="15"/>
        <end position="70"/>
    </location>
</feature>
<keyword evidence="6" id="KW-0695">RNA-directed DNA polymerase</keyword>
<dbReference type="InterPro" id="IPR041588">
    <property type="entry name" value="Integrase_H2C2"/>
</dbReference>
<feature type="region of interest" description="Disordered" evidence="7">
    <location>
        <begin position="111"/>
        <end position="141"/>
    </location>
</feature>
<dbReference type="Gene3D" id="1.10.340.70">
    <property type="match status" value="1"/>
</dbReference>
<dbReference type="Proteomes" id="UP000198211">
    <property type="component" value="Unassembled WGS sequence"/>
</dbReference>
<accession>A0A225WE27</accession>
<comment type="caution">
    <text evidence="10">The sequence shown here is derived from an EMBL/GenBank/DDBJ whole genome shotgun (WGS) entry which is preliminary data.</text>
</comment>
<reference evidence="11" key="1">
    <citation type="submission" date="2017-03" db="EMBL/GenBank/DDBJ databases">
        <title>Phytopthora megakarya and P. palmivora, two closely related causual agents of cacao black pod achieved similar genome size and gene model numbers by different mechanisms.</title>
        <authorList>
            <person name="Ali S."/>
            <person name="Shao J."/>
            <person name="Larry D.J."/>
            <person name="Kronmiller B."/>
            <person name="Shen D."/>
            <person name="Strem M.D."/>
            <person name="Melnick R.L."/>
            <person name="Guiltinan M.J."/>
            <person name="Tyler B.M."/>
            <person name="Meinhardt L.W."/>
            <person name="Bailey B.A."/>
        </authorList>
    </citation>
    <scope>NUCLEOTIDE SEQUENCE [LARGE SCALE GENOMIC DNA]</scope>
    <source>
        <strain evidence="11">zdho120</strain>
    </source>
</reference>
<dbReference type="InterPro" id="IPR041373">
    <property type="entry name" value="RT_RNaseH"/>
</dbReference>
<dbReference type="InterPro" id="IPR036397">
    <property type="entry name" value="RNaseH_sf"/>
</dbReference>
<evidence type="ECO:0000259" key="9">
    <source>
        <dbReference type="Pfam" id="PF17921"/>
    </source>
</evidence>
<dbReference type="AlphaFoldDB" id="A0A225WE27"/>
<organism evidence="10 11">
    <name type="scientific">Phytophthora megakarya</name>
    <dbReference type="NCBI Taxonomy" id="4795"/>
    <lineage>
        <taxon>Eukaryota</taxon>
        <taxon>Sar</taxon>
        <taxon>Stramenopiles</taxon>
        <taxon>Oomycota</taxon>
        <taxon>Peronosporomycetes</taxon>
        <taxon>Peronosporales</taxon>
        <taxon>Peronosporaceae</taxon>
        <taxon>Phytophthora</taxon>
    </lineage>
</organism>
<dbReference type="GO" id="GO:0016787">
    <property type="term" value="F:hydrolase activity"/>
    <property type="evidence" value="ECO:0007669"/>
    <property type="project" value="UniProtKB-KW"/>
</dbReference>
<sequence length="538" mass="60968">MGLFPWINKVDGISEIESWGVVWSTRKFRCYLDKREFDLYTDHQALTWIFSPGNRTSNAKLARWAMELSNLQFKVYHKPGTAMGHVDGLSRLPVERVAALTMADLLNPTNGPFPEGPLALEIDPSPDEEDEEDEVPPWESPVDPVDAFRLDSEQLVVEQQSVSWIKVLCECVLKDGGIPINPFLRTQIVKMALGIKSKKGFEAPSQLAGSCRTCPYQICAGCASLLQTVLHFSHGDVMSAHLGVSKTPERVRQQAFWPGWRKDLKEFVRGCSYCGAGKGSLRWRAGQMQRMPIVDLTGLFSLVVVDAVGPLVSTERNSKYILVFVDYFTRWAKVSRLNGWMTFVETLVNGVVSGSKFISDLTKSFYETLEIKKRFGRHIILKLRLKKIGTSIFLVYYSLNEQPTMRLLEIPLFSLYGRDPVLPLDHKSLRDARHVVERQLVKAQDRHEKRLQHQETVHFEIGDPVWVYQFFRSRRGENRIKKFEVEGEGADDGPLGETDLPSSSFTERLTVAQEDTVIAESAFSQVTADGEGCGRRYK</sequence>
<keyword evidence="3" id="KW-0540">Nuclease</keyword>
<evidence type="ECO:0000313" key="10">
    <source>
        <dbReference type="EMBL" id="OWZ15983.1"/>
    </source>
</evidence>
<evidence type="ECO:0000256" key="7">
    <source>
        <dbReference type="SAM" id="MobiDB-lite"/>
    </source>
</evidence>
<dbReference type="OrthoDB" id="413122at2759"/>
<gene>
    <name evidence="10" type="ORF">PHMEG_00010280</name>
</gene>
<evidence type="ECO:0000256" key="6">
    <source>
        <dbReference type="ARBA" id="ARBA00022918"/>
    </source>
</evidence>
<dbReference type="EMBL" id="NBNE01001015">
    <property type="protein sequence ID" value="OWZ15983.1"/>
    <property type="molecule type" value="Genomic_DNA"/>
</dbReference>
<evidence type="ECO:0000259" key="8">
    <source>
        <dbReference type="Pfam" id="PF17917"/>
    </source>
</evidence>
<dbReference type="Gene3D" id="3.30.420.10">
    <property type="entry name" value="Ribonuclease H-like superfamily/Ribonuclease H"/>
    <property type="match status" value="1"/>
</dbReference>
<name>A0A225WE27_9STRA</name>
<feature type="compositionally biased region" description="Acidic residues" evidence="7">
    <location>
        <begin position="124"/>
        <end position="136"/>
    </location>
</feature>
<dbReference type="Pfam" id="PF17921">
    <property type="entry name" value="Integrase_H2C2"/>
    <property type="match status" value="1"/>
</dbReference>
<dbReference type="PANTHER" id="PTHR37984:SF5">
    <property type="entry name" value="PROTEIN NYNRIN-LIKE"/>
    <property type="match status" value="1"/>
</dbReference>
<keyword evidence="5" id="KW-0378">Hydrolase</keyword>
<evidence type="ECO:0000256" key="4">
    <source>
        <dbReference type="ARBA" id="ARBA00022759"/>
    </source>
</evidence>
<keyword evidence="11" id="KW-1185">Reference proteome</keyword>
<evidence type="ECO:0000256" key="5">
    <source>
        <dbReference type="ARBA" id="ARBA00022801"/>
    </source>
</evidence>
<dbReference type="GO" id="GO:0004519">
    <property type="term" value="F:endonuclease activity"/>
    <property type="evidence" value="ECO:0007669"/>
    <property type="project" value="UniProtKB-KW"/>
</dbReference>
<evidence type="ECO:0000256" key="2">
    <source>
        <dbReference type="ARBA" id="ARBA00022695"/>
    </source>
</evidence>
<dbReference type="InterPro" id="IPR043502">
    <property type="entry name" value="DNA/RNA_pol_sf"/>
</dbReference>
<keyword evidence="1" id="KW-0808">Transferase</keyword>
<dbReference type="STRING" id="4795.A0A225WE27"/>
<dbReference type="CDD" id="cd09274">
    <property type="entry name" value="RNase_HI_RT_Ty3"/>
    <property type="match status" value="1"/>
</dbReference>
<protein>
    <recommendedName>
        <fullName evidence="12">Integrase zinc-binding domain-containing protein</fullName>
    </recommendedName>
</protein>
<evidence type="ECO:0008006" key="12">
    <source>
        <dbReference type="Google" id="ProtNLM"/>
    </source>
</evidence>
<dbReference type="Pfam" id="PF17917">
    <property type="entry name" value="RT_RNaseH"/>
    <property type="match status" value="1"/>
</dbReference>
<dbReference type="SUPFAM" id="SSF56672">
    <property type="entry name" value="DNA/RNA polymerases"/>
    <property type="match status" value="1"/>
</dbReference>
<keyword evidence="4" id="KW-0255">Endonuclease</keyword>
<evidence type="ECO:0000256" key="3">
    <source>
        <dbReference type="ARBA" id="ARBA00022722"/>
    </source>
</evidence>
<keyword evidence="2" id="KW-0548">Nucleotidyltransferase</keyword>
<evidence type="ECO:0000256" key="1">
    <source>
        <dbReference type="ARBA" id="ARBA00022679"/>
    </source>
</evidence>
<feature type="domain" description="Integrase zinc-binding" evidence="9">
    <location>
        <begin position="224"/>
        <end position="275"/>
    </location>
</feature>
<dbReference type="GO" id="GO:0003676">
    <property type="term" value="F:nucleic acid binding"/>
    <property type="evidence" value="ECO:0007669"/>
    <property type="project" value="InterPro"/>
</dbReference>
<dbReference type="GO" id="GO:0003964">
    <property type="term" value="F:RNA-directed DNA polymerase activity"/>
    <property type="evidence" value="ECO:0007669"/>
    <property type="project" value="UniProtKB-KW"/>
</dbReference>
<proteinExistence type="predicted"/>
<dbReference type="InterPro" id="IPR050951">
    <property type="entry name" value="Retrovirus_Pol_polyprotein"/>
</dbReference>